<evidence type="ECO:0000313" key="6">
    <source>
        <dbReference type="EMBL" id="QKI88889.1"/>
    </source>
</evidence>
<dbReference type="Gene3D" id="3.30.450.20">
    <property type="entry name" value="PAS domain"/>
    <property type="match status" value="1"/>
</dbReference>
<dbReference type="PANTHER" id="PTHR45138">
    <property type="entry name" value="REGULATORY COMPONENTS OF SENSORY TRANSDUCTION SYSTEM"/>
    <property type="match status" value="1"/>
</dbReference>
<sequence>MVTEHEFNHEPLVQGELLLFRTLWQTSNDNMFIVRINDDGDYVSEKSNRSLEATFGLHPGQLDGVLLKAILQGPVYEKIAQRYDRCIAQNTPITYEEEHVIDDSGSRVWSTTILPVYDRENHCTRILGVSREITSLKKAEQILKQHNKHLEHEVSKRTEELSRALREMEAISVKDKLTGLFNRHKLDQTLADYLSLAGRYQMPFGLIIVDLDNFKEINDTFGHHAGDHLLQAVADIMHESSRKTDIIGRWGGDEFLIIVPHADEKALYAYTDHIRSRIQNHSFAKVSAKLTVSAGATLYQPGDDTESILLRADKALYDSKNRNKNRVTFK</sequence>
<dbReference type="NCBIfam" id="TIGR00254">
    <property type="entry name" value="GGDEF"/>
    <property type="match status" value="1"/>
</dbReference>
<dbReference type="KEGG" id="txa:HQN79_04560"/>
<reference evidence="6 7" key="1">
    <citation type="submission" date="2020-05" db="EMBL/GenBank/DDBJ databases">
        <title>Thiomicrorhabdus sediminis sp.nov. and Thiomicrorhabdus xiamenensis sp.nov., novel sulfur-oxidizing bacteria isolated from coastal sediment.</title>
        <authorList>
            <person name="Liu X."/>
        </authorList>
    </citation>
    <scope>NUCLEOTIDE SEQUENCE [LARGE SCALE GENOMIC DNA]</scope>
    <source>
        <strain evidence="6 7">G2</strain>
    </source>
</reference>
<dbReference type="AlphaFoldDB" id="A0A7D4NK41"/>
<dbReference type="CDD" id="cd01949">
    <property type="entry name" value="GGDEF"/>
    <property type="match status" value="1"/>
</dbReference>
<evidence type="ECO:0000313" key="7">
    <source>
        <dbReference type="Proteomes" id="UP000504724"/>
    </source>
</evidence>
<dbReference type="InterPro" id="IPR043128">
    <property type="entry name" value="Rev_trsase/Diguanyl_cyclase"/>
</dbReference>
<dbReference type="FunFam" id="3.30.70.270:FF:000001">
    <property type="entry name" value="Diguanylate cyclase domain protein"/>
    <property type="match status" value="1"/>
</dbReference>
<proteinExistence type="predicted"/>
<protein>
    <recommendedName>
        <fullName evidence="2">diguanylate cyclase</fullName>
        <ecNumber evidence="2">2.7.7.65</ecNumber>
    </recommendedName>
</protein>
<dbReference type="PROSITE" id="PS50113">
    <property type="entry name" value="PAC"/>
    <property type="match status" value="1"/>
</dbReference>
<dbReference type="InterPro" id="IPR035965">
    <property type="entry name" value="PAS-like_dom_sf"/>
</dbReference>
<evidence type="ECO:0000256" key="1">
    <source>
        <dbReference type="ARBA" id="ARBA00001946"/>
    </source>
</evidence>
<dbReference type="EC" id="2.7.7.65" evidence="2"/>
<dbReference type="InterPro" id="IPR013656">
    <property type="entry name" value="PAS_4"/>
</dbReference>
<comment type="catalytic activity">
    <reaction evidence="3">
        <text>2 GTP = 3',3'-c-di-GMP + 2 diphosphate</text>
        <dbReference type="Rhea" id="RHEA:24898"/>
        <dbReference type="ChEBI" id="CHEBI:33019"/>
        <dbReference type="ChEBI" id="CHEBI:37565"/>
        <dbReference type="ChEBI" id="CHEBI:58805"/>
        <dbReference type="EC" id="2.7.7.65"/>
    </reaction>
</comment>
<dbReference type="Pfam" id="PF08448">
    <property type="entry name" value="PAS_4"/>
    <property type="match status" value="1"/>
</dbReference>
<dbReference type="RefSeq" id="WP_173284519.1">
    <property type="nucleotide sequence ID" value="NZ_CP054020.1"/>
</dbReference>
<name>A0A7D4NK41_9GAMM</name>
<dbReference type="Pfam" id="PF00990">
    <property type="entry name" value="GGDEF"/>
    <property type="match status" value="1"/>
</dbReference>
<dbReference type="SUPFAM" id="SSF55785">
    <property type="entry name" value="PYP-like sensor domain (PAS domain)"/>
    <property type="match status" value="1"/>
</dbReference>
<dbReference type="InterPro" id="IPR000014">
    <property type="entry name" value="PAS"/>
</dbReference>
<keyword evidence="7" id="KW-1185">Reference proteome</keyword>
<feature type="domain" description="GGDEF" evidence="5">
    <location>
        <begin position="202"/>
        <end position="330"/>
    </location>
</feature>
<dbReference type="SMART" id="SM00267">
    <property type="entry name" value="GGDEF"/>
    <property type="match status" value="1"/>
</dbReference>
<dbReference type="GO" id="GO:0052621">
    <property type="term" value="F:diguanylate cyclase activity"/>
    <property type="evidence" value="ECO:0007669"/>
    <property type="project" value="UniProtKB-EC"/>
</dbReference>
<comment type="cofactor">
    <cofactor evidence="1">
        <name>Mg(2+)</name>
        <dbReference type="ChEBI" id="CHEBI:18420"/>
    </cofactor>
</comment>
<accession>A0A7D4NK41</accession>
<dbReference type="NCBIfam" id="TIGR00229">
    <property type="entry name" value="sensory_box"/>
    <property type="match status" value="1"/>
</dbReference>
<evidence type="ECO:0000256" key="3">
    <source>
        <dbReference type="ARBA" id="ARBA00034247"/>
    </source>
</evidence>
<dbReference type="InterPro" id="IPR000160">
    <property type="entry name" value="GGDEF_dom"/>
</dbReference>
<dbReference type="SUPFAM" id="SSF55073">
    <property type="entry name" value="Nucleotide cyclase"/>
    <property type="match status" value="1"/>
</dbReference>
<dbReference type="InterPro" id="IPR050469">
    <property type="entry name" value="Diguanylate_Cyclase"/>
</dbReference>
<dbReference type="InterPro" id="IPR029787">
    <property type="entry name" value="Nucleotide_cyclase"/>
</dbReference>
<dbReference type="EMBL" id="CP054020">
    <property type="protein sequence ID" value="QKI88889.1"/>
    <property type="molecule type" value="Genomic_DNA"/>
</dbReference>
<dbReference type="Gene3D" id="3.30.70.270">
    <property type="match status" value="1"/>
</dbReference>
<dbReference type="Proteomes" id="UP000504724">
    <property type="component" value="Chromosome"/>
</dbReference>
<dbReference type="PANTHER" id="PTHR45138:SF9">
    <property type="entry name" value="DIGUANYLATE CYCLASE DGCM-RELATED"/>
    <property type="match status" value="1"/>
</dbReference>
<evidence type="ECO:0000256" key="2">
    <source>
        <dbReference type="ARBA" id="ARBA00012528"/>
    </source>
</evidence>
<evidence type="ECO:0000259" key="4">
    <source>
        <dbReference type="PROSITE" id="PS50113"/>
    </source>
</evidence>
<feature type="domain" description="PAC" evidence="4">
    <location>
        <begin position="94"/>
        <end position="145"/>
    </location>
</feature>
<dbReference type="PROSITE" id="PS50887">
    <property type="entry name" value="GGDEF"/>
    <property type="match status" value="1"/>
</dbReference>
<organism evidence="6 7">
    <name type="scientific">Thiomicrorhabdus xiamenensis</name>
    <dbReference type="NCBI Taxonomy" id="2739063"/>
    <lineage>
        <taxon>Bacteria</taxon>
        <taxon>Pseudomonadati</taxon>
        <taxon>Pseudomonadota</taxon>
        <taxon>Gammaproteobacteria</taxon>
        <taxon>Thiotrichales</taxon>
        <taxon>Piscirickettsiaceae</taxon>
        <taxon>Thiomicrorhabdus</taxon>
    </lineage>
</organism>
<dbReference type="InterPro" id="IPR000700">
    <property type="entry name" value="PAS-assoc_C"/>
</dbReference>
<gene>
    <name evidence="6" type="ORF">HQN79_04560</name>
</gene>
<evidence type="ECO:0000259" key="5">
    <source>
        <dbReference type="PROSITE" id="PS50887"/>
    </source>
</evidence>